<gene>
    <name evidence="2" type="ORF">VTK73DRAFT_2113</name>
</gene>
<reference evidence="2 3" key="1">
    <citation type="journal article" date="2024" name="Commun. Biol.">
        <title>Comparative genomic analysis of thermophilic fungi reveals convergent evolutionary adaptations and gene losses.</title>
        <authorList>
            <person name="Steindorff A.S."/>
            <person name="Aguilar-Pontes M.V."/>
            <person name="Robinson A.J."/>
            <person name="Andreopoulos B."/>
            <person name="LaButti K."/>
            <person name="Kuo A."/>
            <person name="Mondo S."/>
            <person name="Riley R."/>
            <person name="Otillar R."/>
            <person name="Haridas S."/>
            <person name="Lipzen A."/>
            <person name="Grimwood J."/>
            <person name="Schmutz J."/>
            <person name="Clum A."/>
            <person name="Reid I.D."/>
            <person name="Moisan M.C."/>
            <person name="Butler G."/>
            <person name="Nguyen T.T.M."/>
            <person name="Dewar K."/>
            <person name="Conant G."/>
            <person name="Drula E."/>
            <person name="Henrissat B."/>
            <person name="Hansel C."/>
            <person name="Singer S."/>
            <person name="Hutchinson M.I."/>
            <person name="de Vries R.P."/>
            <person name="Natvig D.O."/>
            <person name="Powell A.J."/>
            <person name="Tsang A."/>
            <person name="Grigoriev I.V."/>
        </authorList>
    </citation>
    <scope>NUCLEOTIDE SEQUENCE [LARGE SCALE GENOMIC DNA]</scope>
    <source>
        <strain evidence="2 3">ATCC 24622</strain>
    </source>
</reference>
<organism evidence="2 3">
    <name type="scientific">Phialemonium thermophilum</name>
    <dbReference type="NCBI Taxonomy" id="223376"/>
    <lineage>
        <taxon>Eukaryota</taxon>
        <taxon>Fungi</taxon>
        <taxon>Dikarya</taxon>
        <taxon>Ascomycota</taxon>
        <taxon>Pezizomycotina</taxon>
        <taxon>Sordariomycetes</taxon>
        <taxon>Sordariomycetidae</taxon>
        <taxon>Cephalothecales</taxon>
        <taxon>Cephalothecaceae</taxon>
        <taxon>Phialemonium</taxon>
    </lineage>
</organism>
<dbReference type="Pfam" id="PF03992">
    <property type="entry name" value="ABM"/>
    <property type="match status" value="1"/>
</dbReference>
<keyword evidence="3" id="KW-1185">Reference proteome</keyword>
<dbReference type="InterPro" id="IPR007138">
    <property type="entry name" value="ABM_dom"/>
</dbReference>
<dbReference type="PROSITE" id="PS51725">
    <property type="entry name" value="ABM"/>
    <property type="match status" value="1"/>
</dbReference>
<evidence type="ECO:0000259" key="1">
    <source>
        <dbReference type="PROSITE" id="PS51725"/>
    </source>
</evidence>
<dbReference type="SUPFAM" id="SSF54909">
    <property type="entry name" value="Dimeric alpha+beta barrel"/>
    <property type="match status" value="1"/>
</dbReference>
<evidence type="ECO:0000313" key="3">
    <source>
        <dbReference type="Proteomes" id="UP001586593"/>
    </source>
</evidence>
<dbReference type="EMBL" id="JAZHXJ010000157">
    <property type="protein sequence ID" value="KAL1871317.1"/>
    <property type="molecule type" value="Genomic_DNA"/>
</dbReference>
<comment type="caution">
    <text evidence="2">The sequence shown here is derived from an EMBL/GenBank/DDBJ whole genome shotgun (WGS) entry which is preliminary data.</text>
</comment>
<dbReference type="InterPro" id="IPR011008">
    <property type="entry name" value="Dimeric_a/b-barrel"/>
</dbReference>
<dbReference type="Gene3D" id="3.30.70.100">
    <property type="match status" value="1"/>
</dbReference>
<evidence type="ECO:0000313" key="2">
    <source>
        <dbReference type="EMBL" id="KAL1871317.1"/>
    </source>
</evidence>
<sequence>MAQEAAPYFNVTTIAVRPGKIDEVYASFAELAREVMEHEPDAKMYRFYKTQGKDEIVIMEKFASREAFFAHLKADHMAIWKKKYASQQAEWFTGADALVARVMAADGPAAGGFDRP</sequence>
<proteinExistence type="predicted"/>
<accession>A0ABR3X6N1</accession>
<protein>
    <recommendedName>
        <fullName evidence="1">ABM domain-containing protein</fullName>
    </recommendedName>
</protein>
<feature type="domain" description="ABM" evidence="1">
    <location>
        <begin position="8"/>
        <end position="103"/>
    </location>
</feature>
<name>A0ABR3X6N1_9PEZI</name>
<dbReference type="Proteomes" id="UP001586593">
    <property type="component" value="Unassembled WGS sequence"/>
</dbReference>